<dbReference type="CDD" id="cd06170">
    <property type="entry name" value="LuxR_C_like"/>
    <property type="match status" value="1"/>
</dbReference>
<dbReference type="Gene3D" id="3.40.50.300">
    <property type="entry name" value="P-loop containing nucleotide triphosphate hydrolases"/>
    <property type="match status" value="1"/>
</dbReference>
<dbReference type="InterPro" id="IPR027417">
    <property type="entry name" value="P-loop_NTPase"/>
</dbReference>
<dbReference type="InterPro" id="IPR036388">
    <property type="entry name" value="WH-like_DNA-bd_sf"/>
</dbReference>
<gene>
    <name evidence="4" type="ORF">Q9R08_10845</name>
</gene>
<proteinExistence type="predicted"/>
<dbReference type="InterPro" id="IPR041664">
    <property type="entry name" value="AAA_16"/>
</dbReference>
<dbReference type="RefSeq" id="WP_308868018.1">
    <property type="nucleotide sequence ID" value="NZ_JAVFWO010000003.1"/>
</dbReference>
<dbReference type="PANTHER" id="PTHR16305">
    <property type="entry name" value="TESTICULAR SOLUBLE ADENYLYL CYCLASE"/>
    <property type="match status" value="1"/>
</dbReference>
<organism evidence="4 5">
    <name type="scientific">Microbacterium psychrotolerans</name>
    <dbReference type="NCBI Taxonomy" id="3068321"/>
    <lineage>
        <taxon>Bacteria</taxon>
        <taxon>Bacillati</taxon>
        <taxon>Actinomycetota</taxon>
        <taxon>Actinomycetes</taxon>
        <taxon>Micrococcales</taxon>
        <taxon>Microbacteriaceae</taxon>
        <taxon>Microbacterium</taxon>
    </lineage>
</organism>
<dbReference type="PROSITE" id="PS00622">
    <property type="entry name" value="HTH_LUXR_1"/>
    <property type="match status" value="1"/>
</dbReference>
<keyword evidence="1" id="KW-0547">Nucleotide-binding</keyword>
<evidence type="ECO:0000256" key="2">
    <source>
        <dbReference type="ARBA" id="ARBA00022840"/>
    </source>
</evidence>
<dbReference type="SUPFAM" id="SSF46894">
    <property type="entry name" value="C-terminal effector domain of the bipartite response regulators"/>
    <property type="match status" value="1"/>
</dbReference>
<evidence type="ECO:0000259" key="3">
    <source>
        <dbReference type="PROSITE" id="PS50043"/>
    </source>
</evidence>
<dbReference type="Pfam" id="PF00196">
    <property type="entry name" value="GerE"/>
    <property type="match status" value="1"/>
</dbReference>
<feature type="domain" description="HTH luxR-type" evidence="3">
    <location>
        <begin position="893"/>
        <end position="961"/>
    </location>
</feature>
<dbReference type="InterPro" id="IPR000792">
    <property type="entry name" value="Tscrpt_reg_LuxR_C"/>
</dbReference>
<dbReference type="InterPro" id="IPR016032">
    <property type="entry name" value="Sig_transdc_resp-reg_C-effctor"/>
</dbReference>
<dbReference type="SMART" id="SM00421">
    <property type="entry name" value="HTH_LUXR"/>
    <property type="match status" value="1"/>
</dbReference>
<reference evidence="4 5" key="1">
    <citation type="submission" date="2023-08" db="EMBL/GenBank/DDBJ databases">
        <title>Microbacterium psychrotolerans sp. nov., a psychrotolerant bacterium isolated from soil in Heilongjiang Province, China.</title>
        <authorList>
            <person name="An P."/>
            <person name="Zhao D."/>
            <person name="Xiang H."/>
        </authorList>
    </citation>
    <scope>NUCLEOTIDE SEQUENCE [LARGE SCALE GENOMIC DNA]</scope>
    <source>
        <strain evidence="4 5">QXD-8</strain>
    </source>
</reference>
<name>A0ABU0Z1L2_9MICO</name>
<comment type="caution">
    <text evidence="4">The sequence shown here is derived from an EMBL/GenBank/DDBJ whole genome shotgun (WGS) entry which is preliminary data.</text>
</comment>
<dbReference type="EMBL" id="JAVFWO010000003">
    <property type="protein sequence ID" value="MDQ7878473.1"/>
    <property type="molecule type" value="Genomic_DNA"/>
</dbReference>
<protein>
    <submittedName>
        <fullName evidence="4">AAA family ATPase</fullName>
    </submittedName>
</protein>
<dbReference type="PRINTS" id="PR00038">
    <property type="entry name" value="HTHLUXR"/>
</dbReference>
<dbReference type="Proteomes" id="UP001235133">
    <property type="component" value="Unassembled WGS sequence"/>
</dbReference>
<sequence length="961" mass="103753">MPQQSAPPAGGVSPVLVGRHTEFTALTAAVSAPPALIVIQGEAGIGKSRLVRELLTAASGTAAVLIGHCQQLHDPFPLGPVLDAFQHHGDLIQVDGLSPVVGSLAPLVPEIADRLPAPPERPADQREARHQIFRAATELLEHLSPAVLVLEDLHWADTVTFDFLTYLIAHQPPKLTIIVTSRTDLGTTPVGEAFARAPAGRTRRVRLAPLDVAEVRELSRHLLGIDLPDPIASGLYDVTGGVPFVVEEVLRTLLARLPAEEIPSHPDALAALSVSTALRDVVVQRLTTLDATAREVIDAAAVIDLSIDPALIAEVTEHGPRQVATALTSAHAAGLLHDHDGRIRFRHVLAQQIVYEATPLPTRQWWHARVARVLEERRDPMLSARIAHHYQRAGRVREFVRWAEAAADEAVRHGNESAAAEFLREATVDMADLPIDDRVRVATKLGRVAVDGLAHAEAAPILTRLLDSQQLTQAARGELRFALGRLYRQQGFARDGYGEIERAIDDLYDRPDLQARALAVLAAPETVVDVSLEVHLARSVQAEQAASRAGSPEVELGVRIARASLLLEQGDPSAWRLIESARRDTVLLTQPREHARAAINWAQGALHIGYVSRADELLSEGRAIAERSGSPRLLEVYELVGAMMDHAAGRWDGLAERTHDLASRAFGFGAASFEARYLDCLMLGSLGSTVEAADRLTELIRDCEKVGTAWPLIPARAALARLRLTLGDARGAFDEAEAALDQIQRKGMWTWAADALICLVDAASALGRTGEARPRVAAISARVRHVEAPAISVAVTMCDAVIAYVDGDTENAERLMSDARTTAHAAGLVQVAAQTTERLGDWRCARGAADGPSLLIEALTAYGRLSARQDIARVTRTMRGHGVPVPYPWRGGRPAHGNDLSRREREVVGRAAAGRTNREIAAEMFLSPRTVETHMSNALRKLGLRSRDELDADVLEAGAPG</sequence>
<evidence type="ECO:0000256" key="1">
    <source>
        <dbReference type="ARBA" id="ARBA00022741"/>
    </source>
</evidence>
<accession>A0ABU0Z1L2</accession>
<dbReference type="PANTHER" id="PTHR16305:SF35">
    <property type="entry name" value="TRANSCRIPTIONAL ACTIVATOR DOMAIN"/>
    <property type="match status" value="1"/>
</dbReference>
<evidence type="ECO:0000313" key="5">
    <source>
        <dbReference type="Proteomes" id="UP001235133"/>
    </source>
</evidence>
<keyword evidence="2" id="KW-0067">ATP-binding</keyword>
<dbReference type="Gene3D" id="1.10.10.10">
    <property type="entry name" value="Winged helix-like DNA-binding domain superfamily/Winged helix DNA-binding domain"/>
    <property type="match status" value="1"/>
</dbReference>
<evidence type="ECO:0000313" key="4">
    <source>
        <dbReference type="EMBL" id="MDQ7878473.1"/>
    </source>
</evidence>
<keyword evidence="5" id="KW-1185">Reference proteome</keyword>
<dbReference type="Pfam" id="PF13191">
    <property type="entry name" value="AAA_16"/>
    <property type="match status" value="1"/>
</dbReference>
<dbReference type="PROSITE" id="PS50043">
    <property type="entry name" value="HTH_LUXR_2"/>
    <property type="match status" value="1"/>
</dbReference>
<dbReference type="SUPFAM" id="SSF52540">
    <property type="entry name" value="P-loop containing nucleoside triphosphate hydrolases"/>
    <property type="match status" value="1"/>
</dbReference>